<accession>A0A8S0SR69</accession>
<evidence type="ECO:0000313" key="1">
    <source>
        <dbReference type="EMBL" id="CAA2994921.1"/>
    </source>
</evidence>
<organism evidence="1 2">
    <name type="scientific">Olea europaea subsp. europaea</name>
    <dbReference type="NCBI Taxonomy" id="158383"/>
    <lineage>
        <taxon>Eukaryota</taxon>
        <taxon>Viridiplantae</taxon>
        <taxon>Streptophyta</taxon>
        <taxon>Embryophyta</taxon>
        <taxon>Tracheophyta</taxon>
        <taxon>Spermatophyta</taxon>
        <taxon>Magnoliopsida</taxon>
        <taxon>eudicotyledons</taxon>
        <taxon>Gunneridae</taxon>
        <taxon>Pentapetalae</taxon>
        <taxon>asterids</taxon>
        <taxon>lamiids</taxon>
        <taxon>Lamiales</taxon>
        <taxon>Oleaceae</taxon>
        <taxon>Oleeae</taxon>
        <taxon>Olea</taxon>
    </lineage>
</organism>
<protein>
    <submittedName>
        <fullName evidence="1">Uncharacterized protein LOC111401528</fullName>
    </submittedName>
</protein>
<reference evidence="1 2" key="1">
    <citation type="submission" date="2019-12" db="EMBL/GenBank/DDBJ databases">
        <authorList>
            <person name="Alioto T."/>
            <person name="Alioto T."/>
            <person name="Gomez Garrido J."/>
        </authorList>
    </citation>
    <scope>NUCLEOTIDE SEQUENCE [LARGE SCALE GENOMIC DNA]</scope>
</reference>
<dbReference type="Gramene" id="OE9A012920T1">
    <property type="protein sequence ID" value="OE9A012920C1"/>
    <property type="gene ID" value="OE9A012920"/>
</dbReference>
<dbReference type="Proteomes" id="UP000594638">
    <property type="component" value="Unassembled WGS sequence"/>
</dbReference>
<keyword evidence="2" id="KW-1185">Reference proteome</keyword>
<dbReference type="EMBL" id="CACTIH010005485">
    <property type="protein sequence ID" value="CAA2994921.1"/>
    <property type="molecule type" value="Genomic_DNA"/>
</dbReference>
<dbReference type="OrthoDB" id="1695907at2759"/>
<proteinExistence type="predicted"/>
<sequence>MCVLRKRGQGFGILVSKIPKDTNASYSLQEPSEEHGRYVPLDSDVTVKLHTKPEPITLDSELKCRMKRKRNGNTMGKKGQNRTCPLCAVKRITIASNIPSSPQNYRYQKYIDGYDEEEDEIKLEESDFYYDDNYDSYEELDDDSSKDARIKLWSNNAQMARGRNSSHMPFHHVSNKEVQRLESNFHTRDGSAQSSRKYQEIPFTDPHYVLKSMTNFTTASQPTVQKIAVDASLSNWLVS</sequence>
<name>A0A8S0SR69_OLEEU</name>
<evidence type="ECO:0000313" key="2">
    <source>
        <dbReference type="Proteomes" id="UP000594638"/>
    </source>
</evidence>
<gene>
    <name evidence="1" type="ORF">OLEA9_A012920</name>
</gene>
<comment type="caution">
    <text evidence="1">The sequence shown here is derived from an EMBL/GenBank/DDBJ whole genome shotgun (WGS) entry which is preliminary data.</text>
</comment>
<dbReference type="AlphaFoldDB" id="A0A8S0SR69"/>